<evidence type="ECO:0000313" key="2">
    <source>
        <dbReference type="Proteomes" id="UP000799118"/>
    </source>
</evidence>
<dbReference type="EMBL" id="ML769545">
    <property type="protein sequence ID" value="KAE9394704.1"/>
    <property type="molecule type" value="Genomic_DNA"/>
</dbReference>
<dbReference type="AlphaFoldDB" id="A0A6A4HBP2"/>
<sequence>MKENQKRQVMIDPIIDDGITFPPFLPPTIMELLLPEELLQTVAECLAFDTPFVERQLPVLRWKYSITELLSLSLVNHQLRRISMPFLFAFIRIKANSTDVERLIDRCVSNKTFAASIRSLCLNENLPKVVLTEAEVKKVDCLLQHLTNLSQIGLGWVSLDKPLLAVINRHPVPTVILIERRIHGMLMRNAHELGISDLSKMVIAYELIMDYDEGDHPLKDFLACGMQVLHAKVKSSKPSLGVLKLNGLRQLTLNLDTIGESLNATLLSWLPELTRSHQLLKKIQFITGHRWKWRNHPTPFVQPLVDAASDEGLGGTLSDWLVTGLDLSIHNQSLGPLLRLVHGLFPQIYALSLNVVSTTFDELVTALCPLFSLRVVDLVRPFDLLGFGNSFPEAAEIEAAIIQYTSRIAQRIPTIEAFHIDYLVTLGRNYFYGWLNVQQTLHGRHT</sequence>
<gene>
    <name evidence="1" type="ORF">BT96DRAFT_1022412</name>
</gene>
<proteinExistence type="predicted"/>
<dbReference type="OrthoDB" id="3061864at2759"/>
<dbReference type="Proteomes" id="UP000799118">
    <property type="component" value="Unassembled WGS sequence"/>
</dbReference>
<accession>A0A6A4HBP2</accession>
<protein>
    <submittedName>
        <fullName evidence="1">Uncharacterized protein</fullName>
    </submittedName>
</protein>
<name>A0A6A4HBP2_9AGAR</name>
<evidence type="ECO:0000313" key="1">
    <source>
        <dbReference type="EMBL" id="KAE9394704.1"/>
    </source>
</evidence>
<organism evidence="1 2">
    <name type="scientific">Gymnopus androsaceus JB14</name>
    <dbReference type="NCBI Taxonomy" id="1447944"/>
    <lineage>
        <taxon>Eukaryota</taxon>
        <taxon>Fungi</taxon>
        <taxon>Dikarya</taxon>
        <taxon>Basidiomycota</taxon>
        <taxon>Agaricomycotina</taxon>
        <taxon>Agaricomycetes</taxon>
        <taxon>Agaricomycetidae</taxon>
        <taxon>Agaricales</taxon>
        <taxon>Marasmiineae</taxon>
        <taxon>Omphalotaceae</taxon>
        <taxon>Gymnopus</taxon>
    </lineage>
</organism>
<keyword evidence="2" id="KW-1185">Reference proteome</keyword>
<reference evidence="1" key="1">
    <citation type="journal article" date="2019" name="Environ. Microbiol.">
        <title>Fungal ecological strategies reflected in gene transcription - a case study of two litter decomposers.</title>
        <authorList>
            <person name="Barbi F."/>
            <person name="Kohler A."/>
            <person name="Barry K."/>
            <person name="Baskaran P."/>
            <person name="Daum C."/>
            <person name="Fauchery L."/>
            <person name="Ihrmark K."/>
            <person name="Kuo A."/>
            <person name="LaButti K."/>
            <person name="Lipzen A."/>
            <person name="Morin E."/>
            <person name="Grigoriev I.V."/>
            <person name="Henrissat B."/>
            <person name="Lindahl B."/>
            <person name="Martin F."/>
        </authorList>
    </citation>
    <scope>NUCLEOTIDE SEQUENCE</scope>
    <source>
        <strain evidence="1">JB14</strain>
    </source>
</reference>